<gene>
    <name evidence="2" type="ORF">AMJ83_08560</name>
</gene>
<organism evidence="2 3">
    <name type="scientific">candidate division WOR_3 bacterium SM23_42</name>
    <dbReference type="NCBI Taxonomy" id="1703779"/>
    <lineage>
        <taxon>Bacteria</taxon>
        <taxon>Bacteria division WOR-3</taxon>
    </lineage>
</organism>
<feature type="transmembrane region" description="Helical" evidence="1">
    <location>
        <begin position="90"/>
        <end position="110"/>
    </location>
</feature>
<comment type="caution">
    <text evidence="2">The sequence shown here is derived from an EMBL/GenBank/DDBJ whole genome shotgun (WGS) entry which is preliminary data.</text>
</comment>
<dbReference type="EMBL" id="LJUJ01000019">
    <property type="protein sequence ID" value="KPK63108.1"/>
    <property type="molecule type" value="Genomic_DNA"/>
</dbReference>
<reference evidence="2 3" key="1">
    <citation type="journal article" date="2015" name="Microbiome">
        <title>Genomic resolution of linkages in carbon, nitrogen, and sulfur cycling among widespread estuary sediment bacteria.</title>
        <authorList>
            <person name="Baker B.J."/>
            <person name="Lazar C.S."/>
            <person name="Teske A.P."/>
            <person name="Dick G.J."/>
        </authorList>
    </citation>
    <scope>NUCLEOTIDE SEQUENCE [LARGE SCALE GENOMIC DNA]</scope>
    <source>
        <strain evidence="2">SM23_42</strain>
    </source>
</reference>
<dbReference type="Proteomes" id="UP000051373">
    <property type="component" value="Unassembled WGS sequence"/>
</dbReference>
<keyword evidence="1" id="KW-0472">Membrane</keyword>
<proteinExistence type="predicted"/>
<protein>
    <submittedName>
        <fullName evidence="2">Uncharacterized protein</fullName>
    </submittedName>
</protein>
<dbReference type="AlphaFoldDB" id="A0A0S8FT19"/>
<accession>A0A0S8FT19</accession>
<evidence type="ECO:0000256" key="1">
    <source>
        <dbReference type="SAM" id="Phobius"/>
    </source>
</evidence>
<keyword evidence="1" id="KW-1133">Transmembrane helix</keyword>
<sequence length="126" mass="14123">MLIQKIQISIAFIILGAFLVNSGASVNLRGLDSIGRLPEINVTAPRYEYQDEAWLGMIEGVVVEAQRPLNTRSKDAIEEKSAFVYYGDSVYMLVTFTLLLVTLSVLYMSYGRYLAAKEVKNGRTKH</sequence>
<evidence type="ECO:0000313" key="3">
    <source>
        <dbReference type="Proteomes" id="UP000051373"/>
    </source>
</evidence>
<evidence type="ECO:0000313" key="2">
    <source>
        <dbReference type="EMBL" id="KPK63108.1"/>
    </source>
</evidence>
<name>A0A0S8FT19_UNCW3</name>
<keyword evidence="1" id="KW-0812">Transmembrane</keyword>
<dbReference type="STRING" id="1703779.AMJ83_08560"/>